<evidence type="ECO:0000313" key="1">
    <source>
        <dbReference type="EMBL" id="SHO50103.1"/>
    </source>
</evidence>
<dbReference type="STRING" id="1121416.SAMN02745220_03253"/>
<accession>A0A1M7YBV8</accession>
<dbReference type="Proteomes" id="UP000184603">
    <property type="component" value="Unassembled WGS sequence"/>
</dbReference>
<proteinExistence type="predicted"/>
<protein>
    <recommendedName>
        <fullName evidence="3">Double zinc ribbon</fullName>
    </recommendedName>
</protein>
<gene>
    <name evidence="1" type="ORF">SAMN02745220_03253</name>
</gene>
<dbReference type="EMBL" id="FRFE01000017">
    <property type="protein sequence ID" value="SHO50103.1"/>
    <property type="molecule type" value="Genomic_DNA"/>
</dbReference>
<dbReference type="RefSeq" id="WP_073614725.1">
    <property type="nucleotide sequence ID" value="NZ_FRFE01000017.1"/>
</dbReference>
<dbReference type="AlphaFoldDB" id="A0A1M7YBV8"/>
<organism evidence="1 2">
    <name type="scientific">Desulfopila aestuarii DSM 18488</name>
    <dbReference type="NCBI Taxonomy" id="1121416"/>
    <lineage>
        <taxon>Bacteria</taxon>
        <taxon>Pseudomonadati</taxon>
        <taxon>Thermodesulfobacteriota</taxon>
        <taxon>Desulfobulbia</taxon>
        <taxon>Desulfobulbales</taxon>
        <taxon>Desulfocapsaceae</taxon>
        <taxon>Desulfopila</taxon>
    </lineage>
</organism>
<evidence type="ECO:0008006" key="3">
    <source>
        <dbReference type="Google" id="ProtNLM"/>
    </source>
</evidence>
<name>A0A1M7YBV8_9BACT</name>
<dbReference type="OrthoDB" id="5472312at2"/>
<reference evidence="1 2" key="1">
    <citation type="submission" date="2016-12" db="EMBL/GenBank/DDBJ databases">
        <authorList>
            <person name="Song W.-J."/>
            <person name="Kurnit D.M."/>
        </authorList>
    </citation>
    <scope>NUCLEOTIDE SEQUENCE [LARGE SCALE GENOMIC DNA]</scope>
    <source>
        <strain evidence="1 2">DSM 18488</strain>
    </source>
</reference>
<keyword evidence="2" id="KW-1185">Reference proteome</keyword>
<evidence type="ECO:0000313" key="2">
    <source>
        <dbReference type="Proteomes" id="UP000184603"/>
    </source>
</evidence>
<sequence>MKNTKCPKCGTNDNNSDSCKKCGIIISKFLEIRENKITAIYSKIKNYDLDEARKRLEEIKSVPSGIEDKILNIESDIESVSKLINNYLHIEKYCRSGLFSKKIIDRKELYKISRNNLESFVEGISSFIKEDYETAKKSLQLVDSSYLSYYVTKFAKNIDEIEIKLLNIKFNNNNKDKSLSNHHDSLTSSDNIINVDSNSYEQRIENDNNYKVLIEAINHYENKDYERSFELLCALTDTQYLNDVQRYLNLIKKDIINIINEAINNTNYDKAYHDIKMFLEYFPADKNEINNYIEKVESATIINKSNQNDNIFNNASKENGAVCLINTESVNEKLNGLDVKVTTNRSLVYCNTFNNSFYCSSIYDLLEFAQNVINHEHKWSAEVGGVREINNINIGCVFFQTGITMNSWSGVSGAIYIEEISEKEFVVYGEAEQNKKGQLITTNWGNEAEKKVQKIINSMMIIASKNSKPDFILQSAPKTQGAPLEYSNNSDTKECPYCAETIKAKAIYCRYCHKDLEPNRRNSSPNVPTSNELGKILIKCPKCGSTQISAGKEGYNAVAGTIGAVALGPLGLLVGGLQAGHHRNVCLKCGHKWDPNPIK</sequence>